<keyword evidence="7" id="KW-0503">Monooxygenase</keyword>
<evidence type="ECO:0000256" key="3">
    <source>
        <dbReference type="ARBA" id="ARBA00022642"/>
    </source>
</evidence>
<keyword evidence="10" id="KW-1185">Reference proteome</keyword>
<evidence type="ECO:0000256" key="4">
    <source>
        <dbReference type="ARBA" id="ARBA00022827"/>
    </source>
</evidence>
<dbReference type="GO" id="GO:0005741">
    <property type="term" value="C:mitochondrial outer membrane"/>
    <property type="evidence" value="ECO:0007669"/>
    <property type="project" value="TreeGrafter"/>
</dbReference>
<dbReference type="PRINTS" id="PR00420">
    <property type="entry name" value="RNGMNOXGNASE"/>
</dbReference>
<keyword evidence="6" id="KW-0560">Oxidoreductase</keyword>
<reference evidence="9" key="1">
    <citation type="submission" date="2021-07" db="EMBL/GenBank/DDBJ databases">
        <authorList>
            <person name="Catto M.A."/>
            <person name="Jacobson A."/>
            <person name="Kennedy G."/>
            <person name="Labadie P."/>
            <person name="Hunt B.G."/>
            <person name="Srinivasan R."/>
        </authorList>
    </citation>
    <scope>NUCLEOTIDE SEQUENCE</scope>
    <source>
        <strain evidence="9">PL_HMW_Pooled</strain>
        <tissue evidence="9">Head</tissue>
    </source>
</reference>
<protein>
    <submittedName>
        <fullName evidence="9">Kynurenine 3-monooxygenase</fullName>
    </submittedName>
</protein>
<evidence type="ECO:0000256" key="1">
    <source>
        <dbReference type="ARBA" id="ARBA00001974"/>
    </source>
</evidence>
<keyword evidence="3" id="KW-0662">Pyridine nucleotide biosynthesis</keyword>
<dbReference type="Gene3D" id="3.50.50.60">
    <property type="entry name" value="FAD/NAD(P)-binding domain"/>
    <property type="match status" value="1"/>
</dbReference>
<evidence type="ECO:0000256" key="2">
    <source>
        <dbReference type="ARBA" id="ARBA00022630"/>
    </source>
</evidence>
<dbReference type="GO" id="GO:0071949">
    <property type="term" value="F:FAD binding"/>
    <property type="evidence" value="ECO:0007669"/>
    <property type="project" value="InterPro"/>
</dbReference>
<dbReference type="Proteomes" id="UP001219518">
    <property type="component" value="Unassembled WGS sequence"/>
</dbReference>
<dbReference type="AlphaFoldDB" id="A0AAE1H7P5"/>
<organism evidence="9 10">
    <name type="scientific">Frankliniella fusca</name>
    <dbReference type="NCBI Taxonomy" id="407009"/>
    <lineage>
        <taxon>Eukaryota</taxon>
        <taxon>Metazoa</taxon>
        <taxon>Ecdysozoa</taxon>
        <taxon>Arthropoda</taxon>
        <taxon>Hexapoda</taxon>
        <taxon>Insecta</taxon>
        <taxon>Pterygota</taxon>
        <taxon>Neoptera</taxon>
        <taxon>Paraneoptera</taxon>
        <taxon>Thysanoptera</taxon>
        <taxon>Terebrantia</taxon>
        <taxon>Thripoidea</taxon>
        <taxon>Thripidae</taxon>
        <taxon>Frankliniella</taxon>
    </lineage>
</organism>
<keyword evidence="4" id="KW-0274">FAD</keyword>
<reference evidence="9" key="2">
    <citation type="journal article" date="2023" name="BMC Genomics">
        <title>Pest status, molecular evolution, and epigenetic factors derived from the genome assembly of Frankliniella fusca, a thysanopteran phytovirus vector.</title>
        <authorList>
            <person name="Catto M.A."/>
            <person name="Labadie P.E."/>
            <person name="Jacobson A.L."/>
            <person name="Kennedy G.G."/>
            <person name="Srinivasan R."/>
            <person name="Hunt B.G."/>
        </authorList>
    </citation>
    <scope>NUCLEOTIDE SEQUENCE</scope>
    <source>
        <strain evidence="9">PL_HMW_Pooled</strain>
    </source>
</reference>
<comment type="cofactor">
    <cofactor evidence="1">
        <name>FAD</name>
        <dbReference type="ChEBI" id="CHEBI:57692"/>
    </cofactor>
</comment>
<keyword evidence="2" id="KW-0285">Flavoprotein</keyword>
<dbReference type="InterPro" id="IPR036188">
    <property type="entry name" value="FAD/NAD-bd_sf"/>
</dbReference>
<accession>A0AAE1H7P5</accession>
<feature type="non-terminal residue" evidence="9">
    <location>
        <position position="1"/>
    </location>
</feature>
<dbReference type="PANTHER" id="PTHR46028">
    <property type="entry name" value="KYNURENINE 3-MONOOXYGENASE"/>
    <property type="match status" value="1"/>
</dbReference>
<dbReference type="GO" id="GO:0070189">
    <property type="term" value="P:kynurenine metabolic process"/>
    <property type="evidence" value="ECO:0007669"/>
    <property type="project" value="TreeGrafter"/>
</dbReference>
<name>A0AAE1H7P5_9NEOP</name>
<evidence type="ECO:0000313" key="10">
    <source>
        <dbReference type="Proteomes" id="UP001219518"/>
    </source>
</evidence>
<dbReference type="InterPro" id="IPR002938">
    <property type="entry name" value="FAD-bd"/>
</dbReference>
<keyword evidence="5" id="KW-0521">NADP</keyword>
<comment type="caution">
    <text evidence="9">The sequence shown here is derived from an EMBL/GenBank/DDBJ whole genome shotgun (WGS) entry which is preliminary data.</text>
</comment>
<proteinExistence type="predicted"/>
<evidence type="ECO:0000256" key="6">
    <source>
        <dbReference type="ARBA" id="ARBA00023002"/>
    </source>
</evidence>
<evidence type="ECO:0000259" key="8">
    <source>
        <dbReference type="Pfam" id="PF01494"/>
    </source>
</evidence>
<sequence length="424" mass="47827">MRRPTSLRFLPTDPRLSTVAQGRSINLAMSRRARAALALVGLEGDLLRHGIPMRARMIHGPAGDTREIPYDPRTNQCIYSVGRKFLNDILLSAAEKNPNVRLHFEHKMTGGDLDEGRIEFERRDGGGGGTAPVEAVGDLVVGCDGAYSGVRRLFMKKPMFNFSQTYIEHGYMELRIPPASDGEFAMPPNFLHIWPRGEFMMIALPNQDRSWTVTLFMPFAQFEAITTDRELLAFFERHFVDSLPLLGEDALVRDFFRSKPQPLVSVKCRPYHAGRTLLLGDAAHAMVPFYGQGMNAGFEDVRLLAGLMDALGGDEGDLPAVLRRFSEHRNPDAEAICDLAMYNYIEMRDLVNRPSFLLRKKLDNALYALFPDVWVPLYNAVTFSDMRYSECVRNRMWQDQVSLIDTANSTVAFLISLISGEKKK</sequence>
<gene>
    <name evidence="9" type="ORF">KUF71_025502</name>
</gene>
<dbReference type="SUPFAM" id="SSF51905">
    <property type="entry name" value="FAD/NAD(P)-binding domain"/>
    <property type="match status" value="1"/>
</dbReference>
<dbReference type="FunFam" id="3.50.50.60:FF:000185">
    <property type="entry name" value="Kynurenine 3-monooxygenase"/>
    <property type="match status" value="1"/>
</dbReference>
<feature type="domain" description="FAD-binding" evidence="8">
    <location>
        <begin position="40"/>
        <end position="338"/>
    </location>
</feature>
<dbReference type="Pfam" id="PF01494">
    <property type="entry name" value="FAD_binding_3"/>
    <property type="match status" value="1"/>
</dbReference>
<dbReference type="EMBL" id="JAHWGI010000511">
    <property type="protein sequence ID" value="KAK3916302.1"/>
    <property type="molecule type" value="Genomic_DNA"/>
</dbReference>
<evidence type="ECO:0000313" key="9">
    <source>
        <dbReference type="EMBL" id="KAK3916302.1"/>
    </source>
</evidence>
<dbReference type="GO" id="GO:0019363">
    <property type="term" value="P:pyridine nucleotide biosynthetic process"/>
    <property type="evidence" value="ECO:0007669"/>
    <property type="project" value="UniProtKB-KW"/>
</dbReference>
<dbReference type="PANTHER" id="PTHR46028:SF2">
    <property type="entry name" value="KYNURENINE 3-MONOOXYGENASE"/>
    <property type="match status" value="1"/>
</dbReference>
<evidence type="ECO:0000256" key="5">
    <source>
        <dbReference type="ARBA" id="ARBA00022857"/>
    </source>
</evidence>
<dbReference type="GO" id="GO:0004502">
    <property type="term" value="F:kynurenine 3-monooxygenase activity"/>
    <property type="evidence" value="ECO:0007669"/>
    <property type="project" value="TreeGrafter"/>
</dbReference>
<evidence type="ECO:0000256" key="7">
    <source>
        <dbReference type="ARBA" id="ARBA00023033"/>
    </source>
</evidence>